<gene>
    <name evidence="3" type="ORF">COU88_05590</name>
</gene>
<sequence length="151" mass="16672">MRKQATAIARTKAECIARTHSGIIIAADTFNVVGTHVFEKPKNKKKASLMLKELSEKESVCYTGFCYLDKKNKIAVADTVTIRVRFRALSEADIARHVQTHPVTQWAAGFSPAYTDTLHLVASIQGSLTGFSHGLPLERIIPLLKKSGFFV</sequence>
<reference evidence="4" key="1">
    <citation type="submission" date="2017-09" db="EMBL/GenBank/DDBJ databases">
        <title>Depth-based differentiation of microbial function through sediment-hosted aquifers and enrichment of novel symbionts in the deep terrestrial subsurface.</title>
        <authorList>
            <person name="Probst A.J."/>
            <person name="Ladd B."/>
            <person name="Jarett J.K."/>
            <person name="Geller-Mcgrath D.E."/>
            <person name="Sieber C.M.K."/>
            <person name="Emerson J.B."/>
            <person name="Anantharaman K."/>
            <person name="Thomas B.C."/>
            <person name="Malmstrom R."/>
            <person name="Stieglmeier M."/>
            <person name="Klingl A."/>
            <person name="Woyke T."/>
            <person name="Ryan C.M."/>
            <person name="Banfield J.F."/>
        </authorList>
    </citation>
    <scope>NUCLEOTIDE SEQUENCE [LARGE SCALE GENOMIC DNA]</scope>
</reference>
<evidence type="ECO:0000256" key="1">
    <source>
        <dbReference type="ARBA" id="ARBA00001968"/>
    </source>
</evidence>
<accession>A0A2M8KQX5</accession>
<dbReference type="InterPro" id="IPR003697">
    <property type="entry name" value="Maf-like"/>
</dbReference>
<dbReference type="PIRSF" id="PIRSF006305">
    <property type="entry name" value="Maf"/>
    <property type="match status" value="1"/>
</dbReference>
<dbReference type="AlphaFoldDB" id="A0A2M8KQX5"/>
<dbReference type="Proteomes" id="UP000229554">
    <property type="component" value="Unassembled WGS sequence"/>
</dbReference>
<evidence type="ECO:0008006" key="5">
    <source>
        <dbReference type="Google" id="ProtNLM"/>
    </source>
</evidence>
<evidence type="ECO:0000313" key="4">
    <source>
        <dbReference type="Proteomes" id="UP000229554"/>
    </source>
</evidence>
<dbReference type="Pfam" id="PF02545">
    <property type="entry name" value="Maf"/>
    <property type="match status" value="1"/>
</dbReference>
<name>A0A2M8KQX5_9BACT</name>
<dbReference type="PANTHER" id="PTHR43213:SF5">
    <property type="entry name" value="BIFUNCTIONAL DTTP_UTP PYROPHOSPHATASE_METHYLTRANSFERASE PROTEIN-RELATED"/>
    <property type="match status" value="1"/>
</dbReference>
<protein>
    <recommendedName>
        <fullName evidence="5">Septum formation inhibitor Maf</fullName>
    </recommendedName>
</protein>
<dbReference type="EMBL" id="PFED01000226">
    <property type="protein sequence ID" value="PJE62327.1"/>
    <property type="molecule type" value="Genomic_DNA"/>
</dbReference>
<organism evidence="3 4">
    <name type="scientific">Candidatus Roizmanbacteria bacterium CG10_big_fil_rev_8_21_14_0_10_39_6</name>
    <dbReference type="NCBI Taxonomy" id="1974853"/>
    <lineage>
        <taxon>Bacteria</taxon>
        <taxon>Candidatus Roizmaniibacteriota</taxon>
    </lineage>
</organism>
<comment type="cofactor">
    <cofactor evidence="1">
        <name>a divalent metal cation</name>
        <dbReference type="ChEBI" id="CHEBI:60240"/>
    </cofactor>
</comment>
<dbReference type="InterPro" id="IPR029001">
    <property type="entry name" value="ITPase-like_fam"/>
</dbReference>
<dbReference type="GO" id="GO:0047429">
    <property type="term" value="F:nucleoside triphosphate diphosphatase activity"/>
    <property type="evidence" value="ECO:0007669"/>
    <property type="project" value="InterPro"/>
</dbReference>
<dbReference type="PANTHER" id="PTHR43213">
    <property type="entry name" value="BIFUNCTIONAL DTTP/UTP PYROPHOSPHATASE/METHYLTRANSFERASE PROTEIN-RELATED"/>
    <property type="match status" value="1"/>
</dbReference>
<evidence type="ECO:0000313" key="3">
    <source>
        <dbReference type="EMBL" id="PJE62327.1"/>
    </source>
</evidence>
<keyword evidence="2" id="KW-0378">Hydrolase</keyword>
<dbReference type="Gene3D" id="3.90.950.10">
    <property type="match status" value="1"/>
</dbReference>
<proteinExistence type="predicted"/>
<dbReference type="SUPFAM" id="SSF52972">
    <property type="entry name" value="ITPase-like"/>
    <property type="match status" value="1"/>
</dbReference>
<comment type="caution">
    <text evidence="3">The sequence shown here is derived from an EMBL/GenBank/DDBJ whole genome shotgun (WGS) entry which is preliminary data.</text>
</comment>
<evidence type="ECO:0000256" key="2">
    <source>
        <dbReference type="ARBA" id="ARBA00022801"/>
    </source>
</evidence>